<reference evidence="2" key="1">
    <citation type="submission" date="2015-04" db="EMBL/GenBank/DDBJ databases">
        <title>The genome sequence of the plant pathogenic Rhizarian Plasmodiophora brassicae reveals insights in its biotrophic life cycle and the origin of chitin synthesis.</title>
        <authorList>
            <person name="Schwelm A."/>
            <person name="Fogelqvist J."/>
            <person name="Knaust A."/>
            <person name="Julke S."/>
            <person name="Lilja T."/>
            <person name="Dhandapani V."/>
            <person name="Bonilla-Rosso G."/>
            <person name="Karlsson M."/>
            <person name="Shevchenko A."/>
            <person name="Choi S.R."/>
            <person name="Kim H.G."/>
            <person name="Park J.Y."/>
            <person name="Lim Y.P."/>
            <person name="Ludwig-Muller J."/>
            <person name="Dixelius C."/>
        </authorList>
    </citation>
    <scope>NUCLEOTIDE SEQUENCE</scope>
    <source>
        <tissue evidence="2">Potato root galls</tissue>
    </source>
</reference>
<feature type="non-terminal residue" evidence="2">
    <location>
        <position position="1"/>
    </location>
</feature>
<dbReference type="EMBL" id="HACM01007924">
    <property type="protein sequence ID" value="CRZ08366.1"/>
    <property type="molecule type" value="Transcribed_RNA"/>
</dbReference>
<keyword evidence="1" id="KW-0812">Transmembrane</keyword>
<proteinExistence type="predicted"/>
<evidence type="ECO:0000313" key="2">
    <source>
        <dbReference type="EMBL" id="CRZ08366.1"/>
    </source>
</evidence>
<protein>
    <submittedName>
        <fullName evidence="2">Uncharacterized protein</fullName>
    </submittedName>
</protein>
<organism evidence="2">
    <name type="scientific">Spongospora subterranea</name>
    <dbReference type="NCBI Taxonomy" id="70186"/>
    <lineage>
        <taxon>Eukaryota</taxon>
        <taxon>Sar</taxon>
        <taxon>Rhizaria</taxon>
        <taxon>Endomyxa</taxon>
        <taxon>Phytomyxea</taxon>
        <taxon>Plasmodiophorida</taxon>
        <taxon>Plasmodiophoridae</taxon>
        <taxon>Spongospora</taxon>
    </lineage>
</organism>
<evidence type="ECO:0000256" key="1">
    <source>
        <dbReference type="SAM" id="Phobius"/>
    </source>
</evidence>
<dbReference type="AlphaFoldDB" id="A0A0H5R376"/>
<sequence>TRVRMRLTRSPNAISIIMCSMASLLTTVIVSIIFLVSGSADSERDPLLISREGEYNAVTKVINEIFPLLWDFEQCRHGVEISADSDSVSDSSGPINIEVYFLRLVKRGLDKLVNGILINGGTKSERRAMTVRGVSKLFNNILAATVFLHNPMQALDNAMSIFKPPSDNAQKAKEVIDRYANMGSHEGLFSDLDLPQHVAHLGQKLVESGADAEALQDLFSVFDHTSNVLRLAKSFLETGADGEALEGLCSLILFPFENAAHVKRGLRFFSNEESRQGLISLLSPSHTNSPRIPNLPKSGSDFDALKSLFSHFRLPRNFARLLSKLVESGADADALAALLSLFEHSSSKMRLVNLVLRHRSDDKHLQKLFRFFNDFPNAARIVIRAINAGCHIGSAAPLLQDFNIPPKYARDEWNLDKSESDATNLEELFFQLLNPPAPVVPLVRKLLNSGSDRRSQEIRNLPPGEFRKSVDLVGALENLYPIFKLSDENILIKKYNVWSCMLKPGEPDPVAKALKGFCQIFKVPNDEELLIKAVTNTGIDGHCYGIRSRDDDRFVPDRLRTLKMYPGLRLTLLHEIRTALREWFPKAIADFLGNTDMVEIVQNEINEAERNALLNHNDRPDSFLSQLISLIGPKPVVCVGAQAMNLKRVIGDAKYLMESDWDDILSRFFNCIDLQLEKTNKNRIGLNQYLVKLVRKEIEKSKTIVALRRDILMQRLISIFAGKPIGKFAAKANDGNTVCAEVSKDIIRSLRPEFSVQRFISCFFRKPNVRIAAKANDENTDRAEELANKFSCFQWTLSHQTLKSFTKKSDLNYLLTVFFDYLDLRSETLGNNREQFIESLLKSVKAEKSSDHLLATDVESGMLFNAVINIRYSQQFAIPDDRTDWSKYKSFRDQHFISVLIFGRSPSIPGELQNFVENLADLLQHGKIEYSSRSDQHKLEILKFLTIDSWKSRGELTY</sequence>
<keyword evidence="1" id="KW-1133">Transmembrane helix</keyword>
<keyword evidence="1" id="KW-0472">Membrane</keyword>
<accession>A0A0H5R376</accession>
<name>A0A0H5R376_9EUKA</name>
<feature type="transmembrane region" description="Helical" evidence="1">
    <location>
        <begin position="12"/>
        <end position="36"/>
    </location>
</feature>